<dbReference type="Proteomes" id="UP001056436">
    <property type="component" value="Unassembled WGS sequence"/>
</dbReference>
<dbReference type="OrthoDB" id="10263597at2759"/>
<evidence type="ECO:0000256" key="1">
    <source>
        <dbReference type="ARBA" id="ARBA00004604"/>
    </source>
</evidence>
<dbReference type="InterPro" id="IPR011501">
    <property type="entry name" value="Noc3_N"/>
</dbReference>
<dbReference type="InterPro" id="IPR016903">
    <property type="entry name" value="Nucleolar_cplx-assoc_3"/>
</dbReference>
<dbReference type="GO" id="GO:0003682">
    <property type="term" value="F:chromatin binding"/>
    <property type="evidence" value="ECO:0007669"/>
    <property type="project" value="TreeGrafter"/>
</dbReference>
<evidence type="ECO:0000256" key="6">
    <source>
        <dbReference type="SAM" id="MobiDB-lite"/>
    </source>
</evidence>
<feature type="compositionally biased region" description="Basic and acidic residues" evidence="6">
    <location>
        <begin position="110"/>
        <end position="122"/>
    </location>
</feature>
<comment type="similarity">
    <text evidence="2 5">Belongs to the CBF/MAK21 family.</text>
</comment>
<evidence type="ECO:0000256" key="5">
    <source>
        <dbReference type="PIRNR" id="PIRNR028977"/>
    </source>
</evidence>
<reference evidence="9" key="1">
    <citation type="submission" date="2019-01" db="EMBL/GenBank/DDBJ databases">
        <title>Colletotrichum abscissum LGMF1257.</title>
        <authorList>
            <person name="Baroncelli R."/>
        </authorList>
    </citation>
    <scope>NUCLEOTIDE SEQUENCE</scope>
    <source>
        <strain evidence="9">Ca142</strain>
    </source>
</reference>
<dbReference type="PANTHER" id="PTHR14428:SF5">
    <property type="entry name" value="NUCLEOLAR COMPLEX PROTEIN 3 HOMOLOG"/>
    <property type="match status" value="1"/>
</dbReference>
<organism evidence="9 10">
    <name type="scientific">Colletotrichum abscissum</name>
    <dbReference type="NCBI Taxonomy" id="1671311"/>
    <lineage>
        <taxon>Eukaryota</taxon>
        <taxon>Fungi</taxon>
        <taxon>Dikarya</taxon>
        <taxon>Ascomycota</taxon>
        <taxon>Pezizomycotina</taxon>
        <taxon>Sordariomycetes</taxon>
        <taxon>Hypocreomycetidae</taxon>
        <taxon>Glomerellales</taxon>
        <taxon>Glomerellaceae</taxon>
        <taxon>Colletotrichum</taxon>
        <taxon>Colletotrichum acutatum species complex</taxon>
    </lineage>
</organism>
<proteinExistence type="inferred from homology"/>
<feature type="compositionally biased region" description="Acidic residues" evidence="6">
    <location>
        <begin position="475"/>
        <end position="496"/>
    </location>
</feature>
<comment type="subcellular location">
    <subcellularLocation>
        <location evidence="1 5">Nucleus</location>
        <location evidence="1 5">Nucleolus</location>
    </subcellularLocation>
</comment>
<evidence type="ECO:0000256" key="3">
    <source>
        <dbReference type="ARBA" id="ARBA00023054"/>
    </source>
</evidence>
<comment type="caution">
    <text evidence="9">The sequence shown here is derived from an EMBL/GenBank/DDBJ whole genome shotgun (WGS) entry which is preliminary data.</text>
</comment>
<accession>A0A9P9X591</accession>
<dbReference type="GO" id="GO:0042254">
    <property type="term" value="P:ribosome biogenesis"/>
    <property type="evidence" value="ECO:0007669"/>
    <property type="project" value="UniProtKB-KW"/>
</dbReference>
<keyword evidence="5" id="KW-0690">Ribosome biogenesis</keyword>
<dbReference type="AlphaFoldDB" id="A0A9P9X591"/>
<feature type="domain" description="CCAAT-binding factor" evidence="7">
    <location>
        <begin position="507"/>
        <end position="692"/>
    </location>
</feature>
<feature type="domain" description="Nucleolar complex-associated protein 3 N-terminal" evidence="8">
    <location>
        <begin position="135"/>
        <end position="226"/>
    </location>
</feature>
<feature type="region of interest" description="Disordered" evidence="6">
    <location>
        <begin position="467"/>
        <end position="500"/>
    </location>
</feature>
<evidence type="ECO:0000256" key="4">
    <source>
        <dbReference type="ARBA" id="ARBA00023242"/>
    </source>
</evidence>
<name>A0A9P9X591_9PEZI</name>
<keyword evidence="10" id="KW-1185">Reference proteome</keyword>
<feature type="compositionally biased region" description="Basic and acidic residues" evidence="6">
    <location>
        <begin position="46"/>
        <end position="61"/>
    </location>
</feature>
<evidence type="ECO:0000313" key="9">
    <source>
        <dbReference type="EMBL" id="KAI3536232.1"/>
    </source>
</evidence>
<dbReference type="GO" id="GO:0006270">
    <property type="term" value="P:DNA replication initiation"/>
    <property type="evidence" value="ECO:0007669"/>
    <property type="project" value="TreeGrafter"/>
</dbReference>
<evidence type="ECO:0000259" key="7">
    <source>
        <dbReference type="Pfam" id="PF03914"/>
    </source>
</evidence>
<sequence length="704" mass="79155">MSSRASKRRRLTPPPDDENDHTGKSSKKIQKSFFKSAAGWNLEQDYESRPRKGKKDKKESTRLPIKTADGRLEQYRSLQGDDNNDDADSVASDGEWLEGREDEEATAEAANERLRQDRRKEEEESDLPEPVQIHQAKEELAKIAMALNEDPEENVSAFKAIAKIGQSRIQAIQKLALATQLAVYKDVIPGYRIRPVAEDAPVEKLSKEVRKLRAFEQALVSGYQGYVKELAKWAKADIPTTRKTGQSISSVAISCACTLVNAVPHFNFRNDLLKILVSKLSKRKIDADFHKCRRALETLFVDDEEGRPSMEAVSLLAKMMKARNFGVDESVLNLFLHLRLLDEFAGKASQDRVDRERDPGAPPPQSRKNFKKEFRTKKERKMLKEQRAIQKDMEQADALVSHEERERMQSETLKLVFASYFRILKMRVPWLMGAVLEGLAKYAHLINQDFFGDLLEALKDLIRHAQEDAEGTNREDDDDDDGENQDEQDDDDDDDLGGASRNTSREALLCTVTAFALLAGQDAHNSRSALHLDLSHFVTHLFTSLPSLSLNPDLELTSKSLHIRPAQAAATRDNRVNLQTTTVLLLRCLTAVLLPAYQIRSVPPLRLAAFSKQIMSAALHMPDKSAQAALALMQDVGHTHGKKIAALWCTEERKGDGNYNALSDSVEGSNPFATTVWEGELLRRHFSPKVREGVKLLEKEINSA</sequence>
<keyword evidence="3" id="KW-0175">Coiled coil</keyword>
<protein>
    <recommendedName>
        <fullName evidence="5">Nucleolar complex-associated protein 3</fullName>
    </recommendedName>
</protein>
<evidence type="ECO:0000259" key="8">
    <source>
        <dbReference type="Pfam" id="PF07540"/>
    </source>
</evidence>
<dbReference type="InterPro" id="IPR005612">
    <property type="entry name" value="CCAAT-binding_factor"/>
</dbReference>
<comment type="function">
    <text evidence="5">Required for synthesis of 60S ribosomal subunits and the transport of pre-ribosomes from the nucleoplasm to the cytoplasm.</text>
</comment>
<dbReference type="PIRSF" id="PIRSF028977">
    <property type="entry name" value="Nucleolar_complex_p3"/>
    <property type="match status" value="1"/>
</dbReference>
<feature type="region of interest" description="Disordered" evidence="6">
    <location>
        <begin position="351"/>
        <end position="376"/>
    </location>
</feature>
<evidence type="ECO:0000256" key="2">
    <source>
        <dbReference type="ARBA" id="ARBA00007797"/>
    </source>
</evidence>
<gene>
    <name evidence="9" type="ORF">CABS02_12607</name>
</gene>
<keyword evidence="4" id="KW-0539">Nucleus</keyword>
<feature type="region of interest" description="Disordered" evidence="6">
    <location>
        <begin position="1"/>
        <end position="129"/>
    </location>
</feature>
<dbReference type="GO" id="GO:0005730">
    <property type="term" value="C:nucleolus"/>
    <property type="evidence" value="ECO:0007669"/>
    <property type="project" value="UniProtKB-SubCell"/>
</dbReference>
<dbReference type="Pfam" id="PF03914">
    <property type="entry name" value="CBF"/>
    <property type="match status" value="1"/>
</dbReference>
<dbReference type="Pfam" id="PF07540">
    <property type="entry name" value="NOC3p"/>
    <property type="match status" value="1"/>
</dbReference>
<feature type="compositionally biased region" description="Basic residues" evidence="6">
    <location>
        <begin position="1"/>
        <end position="11"/>
    </location>
</feature>
<dbReference type="EMBL" id="SDAQ01000125">
    <property type="protein sequence ID" value="KAI3536232.1"/>
    <property type="molecule type" value="Genomic_DNA"/>
</dbReference>
<dbReference type="PANTHER" id="PTHR14428">
    <property type="entry name" value="NUCLEOLAR COMPLEX PROTEIN 3"/>
    <property type="match status" value="1"/>
</dbReference>
<evidence type="ECO:0000313" key="10">
    <source>
        <dbReference type="Proteomes" id="UP001056436"/>
    </source>
</evidence>